<reference evidence="1 2" key="1">
    <citation type="journal article" date="2019" name="G3 (Bethesda)">
        <title>Sequencing of a Wild Apple (Malus baccata) Genome Unravels the Differences Between Cultivated and Wild Apple Species Regarding Disease Resistance and Cold Tolerance.</title>
        <authorList>
            <person name="Chen X."/>
        </authorList>
    </citation>
    <scope>NUCLEOTIDE SEQUENCE [LARGE SCALE GENOMIC DNA]</scope>
    <source>
        <strain evidence="2">cv. Shandingzi</strain>
        <tissue evidence="1">Leaves</tissue>
    </source>
</reference>
<dbReference type="Proteomes" id="UP000315295">
    <property type="component" value="Unassembled WGS sequence"/>
</dbReference>
<dbReference type="EMBL" id="VIEB01000045">
    <property type="protein sequence ID" value="TQE10227.1"/>
    <property type="molecule type" value="Genomic_DNA"/>
</dbReference>
<keyword evidence="2" id="KW-1185">Reference proteome</keyword>
<sequence>MGGSNLPQFCMKPQTQFWVDKLKPFLGHYPTTILPKNEFSGCSNATFHFLELDELARVRLAARVCEGEKGGRKGMKRVEG</sequence>
<accession>A0A540NGR1</accession>
<name>A0A540NGR1_MALBA</name>
<protein>
    <submittedName>
        <fullName evidence="1">Uncharacterized protein</fullName>
    </submittedName>
</protein>
<comment type="caution">
    <text evidence="1">The sequence shown here is derived from an EMBL/GenBank/DDBJ whole genome shotgun (WGS) entry which is preliminary data.</text>
</comment>
<evidence type="ECO:0000313" key="1">
    <source>
        <dbReference type="EMBL" id="TQE10227.1"/>
    </source>
</evidence>
<proteinExistence type="predicted"/>
<gene>
    <name evidence="1" type="ORF">C1H46_004199</name>
</gene>
<organism evidence="1 2">
    <name type="scientific">Malus baccata</name>
    <name type="common">Siberian crab apple</name>
    <name type="synonym">Pyrus baccata</name>
    <dbReference type="NCBI Taxonomy" id="106549"/>
    <lineage>
        <taxon>Eukaryota</taxon>
        <taxon>Viridiplantae</taxon>
        <taxon>Streptophyta</taxon>
        <taxon>Embryophyta</taxon>
        <taxon>Tracheophyta</taxon>
        <taxon>Spermatophyta</taxon>
        <taxon>Magnoliopsida</taxon>
        <taxon>eudicotyledons</taxon>
        <taxon>Gunneridae</taxon>
        <taxon>Pentapetalae</taxon>
        <taxon>rosids</taxon>
        <taxon>fabids</taxon>
        <taxon>Rosales</taxon>
        <taxon>Rosaceae</taxon>
        <taxon>Amygdaloideae</taxon>
        <taxon>Maleae</taxon>
        <taxon>Malus</taxon>
    </lineage>
</organism>
<evidence type="ECO:0000313" key="2">
    <source>
        <dbReference type="Proteomes" id="UP000315295"/>
    </source>
</evidence>
<dbReference type="AlphaFoldDB" id="A0A540NGR1"/>